<accession>A0A1H7REN5</accession>
<dbReference type="RefSeq" id="WP_052438864.1">
    <property type="nucleotide sequence ID" value="NZ_BBPN01000018.1"/>
</dbReference>
<name>A0A1H7REN5_STRJI</name>
<dbReference type="STRING" id="235985.SAMN05414137_11094"/>
<organism evidence="2 3">
    <name type="scientific">Streptacidiphilus jiangxiensis</name>
    <dbReference type="NCBI Taxonomy" id="235985"/>
    <lineage>
        <taxon>Bacteria</taxon>
        <taxon>Bacillati</taxon>
        <taxon>Actinomycetota</taxon>
        <taxon>Actinomycetes</taxon>
        <taxon>Kitasatosporales</taxon>
        <taxon>Streptomycetaceae</taxon>
        <taxon>Streptacidiphilus</taxon>
    </lineage>
</organism>
<feature type="region of interest" description="Disordered" evidence="1">
    <location>
        <begin position="32"/>
        <end position="69"/>
    </location>
</feature>
<dbReference type="Gene3D" id="2.30.320.10">
    <property type="entry name" value="YwqG-like"/>
    <property type="match status" value="1"/>
</dbReference>
<gene>
    <name evidence="2" type="ORF">SAMN05414137_11094</name>
</gene>
<dbReference type="OrthoDB" id="4332009at2"/>
<reference evidence="3" key="1">
    <citation type="submission" date="2016-10" db="EMBL/GenBank/DDBJ databases">
        <authorList>
            <person name="Varghese N."/>
        </authorList>
    </citation>
    <scope>NUCLEOTIDE SEQUENCE [LARGE SCALE GENOMIC DNA]</scope>
    <source>
        <strain evidence="3">DSM 45096 / BCRC 16803 / CGMCC 4.1857 / CIP 109030 / JCM 12277 / KCTC 19219 / NBRC 100920 / 33214</strain>
    </source>
</reference>
<evidence type="ECO:0000313" key="3">
    <source>
        <dbReference type="Proteomes" id="UP000183015"/>
    </source>
</evidence>
<evidence type="ECO:0000256" key="1">
    <source>
        <dbReference type="SAM" id="MobiDB-lite"/>
    </source>
</evidence>
<dbReference type="Proteomes" id="UP000183015">
    <property type="component" value="Unassembled WGS sequence"/>
</dbReference>
<dbReference type="AlphaFoldDB" id="A0A1H7REN5"/>
<protein>
    <submittedName>
        <fullName evidence="2">Uncharacterized protein</fullName>
    </submittedName>
</protein>
<dbReference type="EMBL" id="FOAZ01000010">
    <property type="protein sequence ID" value="SEL58770.1"/>
    <property type="molecule type" value="Genomic_DNA"/>
</dbReference>
<proteinExistence type="predicted"/>
<evidence type="ECO:0000313" key="2">
    <source>
        <dbReference type="EMBL" id="SEL58770.1"/>
    </source>
</evidence>
<keyword evidence="3" id="KW-1185">Reference proteome</keyword>
<sequence length="133" mass="14263">MVDTTPGRRAELLALHPELAAYARTALRLHPRRGTPQAGDSSVGGPLAWPVSESWPTCTEDHAIDDGEPSSQEAAIEDLRRILDGDPLESEAELRRLDPGVAAALTRVLHGHDAPSAAPSNCPRCAISRTSQW</sequence>